<dbReference type="InterPro" id="IPR024914">
    <property type="entry name" value="tRNA_acetyltr_TmcA"/>
</dbReference>
<feature type="binding site" evidence="9">
    <location>
        <position position="338"/>
    </location>
    <ligand>
        <name>ATP</name>
        <dbReference type="ChEBI" id="CHEBI:30616"/>
    </ligand>
</feature>
<dbReference type="GO" id="GO:0005737">
    <property type="term" value="C:cytoplasm"/>
    <property type="evidence" value="ECO:0007669"/>
    <property type="project" value="UniProtKB-SubCell"/>
</dbReference>
<feature type="binding site" evidence="9">
    <location>
        <position position="519"/>
    </location>
    <ligand>
        <name>acetyl-CoA</name>
        <dbReference type="ChEBI" id="CHEBI:57288"/>
    </ligand>
</feature>
<keyword evidence="2 9" id="KW-0820">tRNA-binding</keyword>
<keyword evidence="5 9" id="KW-0547">Nucleotide-binding</keyword>
<feature type="domain" description="N-acetyltransferase" evidence="10">
    <location>
        <begin position="373"/>
        <end position="554"/>
    </location>
</feature>
<dbReference type="InterPro" id="IPR007807">
    <property type="entry name" value="TcmA/NAT10_helicase"/>
</dbReference>
<evidence type="ECO:0000256" key="9">
    <source>
        <dbReference type="HAMAP-Rule" id="MF_01886"/>
    </source>
</evidence>
<dbReference type="Pfam" id="PF08351">
    <property type="entry name" value="TmcA_N"/>
    <property type="match status" value="1"/>
</dbReference>
<feature type="binding site" evidence="9">
    <location>
        <position position="174"/>
    </location>
    <ligand>
        <name>ATP</name>
        <dbReference type="ChEBI" id="CHEBI:30616"/>
    </ligand>
</feature>
<gene>
    <name evidence="9" type="primary">tmcA</name>
    <name evidence="11" type="ORF">B1199_20745</name>
</gene>
<keyword evidence="12" id="KW-1185">Reference proteome</keyword>
<dbReference type="GO" id="GO:0051392">
    <property type="term" value="F:tRNA cytidine N4-acetyltransferase activity"/>
    <property type="evidence" value="ECO:0007669"/>
    <property type="project" value="UniProtKB-UniRule"/>
</dbReference>
<dbReference type="GO" id="GO:1904812">
    <property type="term" value="P:rRNA acetylation involved in maturation of SSU-rRNA"/>
    <property type="evidence" value="ECO:0007669"/>
    <property type="project" value="TreeGrafter"/>
</dbReference>
<comment type="function">
    <text evidence="9">Catalyzes the formation of N(4)-acetylcytidine (ac(4)C) at the wobble position of tRNA(Met), by using acetyl-CoA as an acetyl donor and ATP (or GTP).</text>
</comment>
<keyword evidence="4 9" id="KW-0819">tRNA processing</keyword>
<dbReference type="SUPFAM" id="SSF52540">
    <property type="entry name" value="P-loop containing nucleoside triphosphate hydrolases"/>
    <property type="match status" value="1"/>
</dbReference>
<dbReference type="Gene3D" id="3.40.630.30">
    <property type="match status" value="1"/>
</dbReference>
<dbReference type="InterPro" id="IPR032672">
    <property type="entry name" value="TmcA/NAT10/Kre33"/>
</dbReference>
<dbReference type="InterPro" id="IPR027417">
    <property type="entry name" value="P-loop_NTPase"/>
</dbReference>
<dbReference type="Proteomes" id="UP000194841">
    <property type="component" value="Unassembled WGS sequence"/>
</dbReference>
<evidence type="ECO:0000313" key="11">
    <source>
        <dbReference type="EMBL" id="OUL55910.1"/>
    </source>
</evidence>
<evidence type="ECO:0000256" key="2">
    <source>
        <dbReference type="ARBA" id="ARBA00022555"/>
    </source>
</evidence>
<dbReference type="GO" id="GO:1990883">
    <property type="term" value="F:18S rRNA cytidine N-acetyltransferase activity"/>
    <property type="evidence" value="ECO:0007669"/>
    <property type="project" value="TreeGrafter"/>
</dbReference>
<dbReference type="SUPFAM" id="SSF55729">
    <property type="entry name" value="Acyl-CoA N-acyltransferases (Nat)"/>
    <property type="match status" value="1"/>
</dbReference>
<comment type="catalytic activity">
    <reaction evidence="9">
        <text>cytidine(34) in elongator tRNA(Met) + acetyl-CoA + ATP + H2O = N(4)-acetylcytidine(34) in elongator tRNA(Met) + ADP + phosphate + CoA + H(+)</text>
        <dbReference type="Rhea" id="RHEA:43788"/>
        <dbReference type="Rhea" id="RHEA-COMP:10693"/>
        <dbReference type="Rhea" id="RHEA-COMP:10694"/>
        <dbReference type="ChEBI" id="CHEBI:15377"/>
        <dbReference type="ChEBI" id="CHEBI:15378"/>
        <dbReference type="ChEBI" id="CHEBI:30616"/>
        <dbReference type="ChEBI" id="CHEBI:43474"/>
        <dbReference type="ChEBI" id="CHEBI:57287"/>
        <dbReference type="ChEBI" id="CHEBI:57288"/>
        <dbReference type="ChEBI" id="CHEBI:74900"/>
        <dbReference type="ChEBI" id="CHEBI:82748"/>
        <dbReference type="ChEBI" id="CHEBI:456216"/>
        <dbReference type="EC" id="2.3.1.193"/>
    </reaction>
</comment>
<comment type="similarity">
    <text evidence="9">Belongs to the TmcA family.</text>
</comment>
<evidence type="ECO:0000256" key="6">
    <source>
        <dbReference type="ARBA" id="ARBA00022840"/>
    </source>
</evidence>
<dbReference type="EC" id="2.3.1.193" evidence="9"/>
<evidence type="ECO:0000256" key="8">
    <source>
        <dbReference type="ARBA" id="ARBA00023315"/>
    </source>
</evidence>
<dbReference type="Gene3D" id="3.40.50.11040">
    <property type="match status" value="1"/>
</dbReference>
<dbReference type="InterPro" id="IPR038321">
    <property type="entry name" value="TmcA_C_sf"/>
</dbReference>
<comment type="caution">
    <text evidence="9">Lacks conserved residue(s) required for the propagation of feature annotation.</text>
</comment>
<dbReference type="PROSITE" id="PS51186">
    <property type="entry name" value="GNAT"/>
    <property type="match status" value="1"/>
</dbReference>
<evidence type="ECO:0000259" key="10">
    <source>
        <dbReference type="PROSITE" id="PS51186"/>
    </source>
</evidence>
<dbReference type="GO" id="GO:0000049">
    <property type="term" value="F:tRNA binding"/>
    <property type="evidence" value="ECO:0007669"/>
    <property type="project" value="UniProtKB-UniRule"/>
</dbReference>
<proteinExistence type="inferred from homology"/>
<name>A0A244CKV5_PSEDV</name>
<keyword evidence="6 9" id="KW-0067">ATP-binding</keyword>
<dbReference type="InterPro" id="IPR013562">
    <property type="entry name" value="TmcA/NAT10_N"/>
</dbReference>
<dbReference type="Gene3D" id="3.40.50.300">
    <property type="entry name" value="P-loop containing nucleotide triphosphate hydrolases"/>
    <property type="match status" value="1"/>
</dbReference>
<dbReference type="PANTHER" id="PTHR10925">
    <property type="entry name" value="N-ACETYLTRANSFERASE 10"/>
    <property type="match status" value="1"/>
</dbReference>
<evidence type="ECO:0000256" key="3">
    <source>
        <dbReference type="ARBA" id="ARBA00022679"/>
    </source>
</evidence>
<evidence type="ECO:0000256" key="4">
    <source>
        <dbReference type="ARBA" id="ARBA00022694"/>
    </source>
</evidence>
<dbReference type="OrthoDB" id="5578851at2"/>
<dbReference type="Pfam" id="PF13718">
    <property type="entry name" value="GNAT_acetyltr_2"/>
    <property type="match status" value="1"/>
</dbReference>
<dbReference type="GO" id="GO:0051391">
    <property type="term" value="P:tRNA acetylation"/>
    <property type="evidence" value="ECO:0007669"/>
    <property type="project" value="UniProtKB-UniRule"/>
</dbReference>
<evidence type="ECO:0000313" key="12">
    <source>
        <dbReference type="Proteomes" id="UP000194841"/>
    </source>
</evidence>
<keyword evidence="3 9" id="KW-0808">Transferase</keyword>
<dbReference type="GO" id="GO:0002101">
    <property type="term" value="P:tRNA wobble cytosine modification"/>
    <property type="evidence" value="ECO:0007669"/>
    <property type="project" value="UniProtKB-UniRule"/>
</dbReference>
<evidence type="ECO:0000256" key="7">
    <source>
        <dbReference type="ARBA" id="ARBA00022884"/>
    </source>
</evidence>
<keyword evidence="7 9" id="KW-0694">RNA-binding</keyword>
<evidence type="ECO:0000256" key="1">
    <source>
        <dbReference type="ARBA" id="ARBA00022490"/>
    </source>
</evidence>
<dbReference type="Gene3D" id="1.20.120.890">
    <property type="entry name" value="tRNA(Met) cytidine acetyltransferase, tail domain"/>
    <property type="match status" value="1"/>
</dbReference>
<reference evidence="11 12" key="1">
    <citation type="submission" date="2017-02" db="EMBL/GenBank/DDBJ databases">
        <title>Pseudoalteromonas ulvae TC14 Genome.</title>
        <authorList>
            <person name="Molmeret M."/>
        </authorList>
    </citation>
    <scope>NUCLEOTIDE SEQUENCE [LARGE SCALE GENOMIC DNA]</scope>
    <source>
        <strain evidence="11">TC14</strain>
    </source>
</reference>
<dbReference type="RefSeq" id="WP_086746052.1">
    <property type="nucleotide sequence ID" value="NZ_MWPV01000009.1"/>
</dbReference>
<dbReference type="AlphaFoldDB" id="A0A244CKV5"/>
<dbReference type="Pfam" id="PF05127">
    <property type="entry name" value="NAT10_TcmA_helicase"/>
    <property type="match status" value="1"/>
</dbReference>
<dbReference type="PANTHER" id="PTHR10925:SF5">
    <property type="entry name" value="RNA CYTIDINE ACETYLTRANSFERASE"/>
    <property type="match status" value="1"/>
</dbReference>
<comment type="subcellular location">
    <subcellularLocation>
        <location evidence="9">Cytoplasm</location>
    </subcellularLocation>
</comment>
<dbReference type="InterPro" id="IPR016181">
    <property type="entry name" value="Acyl_CoA_acyltransferase"/>
</dbReference>
<accession>A0A244CKV5</accession>
<comment type="caution">
    <text evidence="11">The sequence shown here is derived from an EMBL/GenBank/DDBJ whole genome shotgun (WGS) entry which is preliminary data.</text>
</comment>
<organism evidence="11 12">
    <name type="scientific">Pseudoalteromonas ulvae</name>
    <dbReference type="NCBI Taxonomy" id="107327"/>
    <lineage>
        <taxon>Bacteria</taxon>
        <taxon>Pseudomonadati</taxon>
        <taxon>Pseudomonadota</taxon>
        <taxon>Gammaproteobacteria</taxon>
        <taxon>Alteromonadales</taxon>
        <taxon>Pseudoalteromonadaceae</taxon>
        <taxon>Pseudoalteromonas</taxon>
    </lineage>
</organism>
<dbReference type="InterPro" id="IPR000182">
    <property type="entry name" value="GNAT_dom"/>
</dbReference>
<sequence>MSLSFQLNNYLSQLTQNRHRQLLVITGEQSWVYQQALQLSEDCSSSPLILSNHELLQNAIWPEHTHQLLGQENQHVIYDGFSGLKPNLLAAVSGTVRAGGLLILLLPSRAQLNTFIDPQFSSYQSAEQSSARSNFNTRFNRTLTQCFCIFYDQNDGLYIPDISPQSSEDPYVEQQAALKTLQKYALGRAHRPVLLRADRGRGKSAALGITAAMLAYKGKRVTICAAQKSAIDTTFQFYHSHLALKSNQVQPPAGALQFVPPDQLFEYHNQTDVLLIDEAATLPVPFLIKTLHTFNRIIFATTEHGYEGSGRGFTLRFCPYIKQHFAGAHFISLHQPIRFAAQDPLENHINRLLCLDAESSDTQNDDTTHFALVTQEELSQDEALLKQVFALLVMAHYQTSANDLRHLLDAAGLKIFIATQHNRVIGTALVQLEGQLSHELSEQIITGSRRPKGHLMAQSLAQLTGDSKDLQRSMARIVRITVQPQLQRQQIGKQLLSFIEATLAGQISIIGASFGGQAELINFWQSQAYRLCKVGFSKDHISGEHACLMIKDLAEEISQLTLLNSRFNRDLPLNLMHHFSHLDHHLVLQLLTDTKHDVAQMRDVHIVKRYLNGQLQFADSFASCWRLLWHCHHLLNECSINSQAMLIKLILQKQTLQSLALELNINGKKSLQINIKEAINEWFLLVEGQFDTLFNSDHTLT</sequence>
<dbReference type="HAMAP" id="MF_01886">
    <property type="entry name" value="tRNA_acetyltr_TmcA"/>
    <property type="match status" value="1"/>
</dbReference>
<dbReference type="EMBL" id="MWPV01000009">
    <property type="protein sequence ID" value="OUL55910.1"/>
    <property type="molecule type" value="Genomic_DNA"/>
</dbReference>
<evidence type="ECO:0000256" key="5">
    <source>
        <dbReference type="ARBA" id="ARBA00022741"/>
    </source>
</evidence>
<keyword evidence="8 9" id="KW-0012">Acyltransferase</keyword>
<keyword evidence="1 9" id="KW-0963">Cytoplasm</keyword>
<protein>
    <recommendedName>
        <fullName evidence="9">tRNA(Met) cytidine acetyltransferase TmcA</fullName>
        <ecNumber evidence="9">2.3.1.193</ecNumber>
    </recommendedName>
</protein>
<dbReference type="GO" id="GO:0005524">
    <property type="term" value="F:ATP binding"/>
    <property type="evidence" value="ECO:0007669"/>
    <property type="project" value="UniProtKB-UniRule"/>
</dbReference>